<accession>A0ABU9VCM0</accession>
<evidence type="ECO:0000313" key="2">
    <source>
        <dbReference type="Proteomes" id="UP001411173"/>
    </source>
</evidence>
<sequence>MLTKIFIYNNAYDNKFNAILAMSDIYLYSRRQNINLCLNELKEWRGKHNENDTTHEILECIDDILFE</sequence>
<keyword evidence="2" id="KW-1185">Reference proteome</keyword>
<proteinExistence type="predicted"/>
<evidence type="ECO:0000313" key="1">
    <source>
        <dbReference type="EMBL" id="MEN0582338.1"/>
    </source>
</evidence>
<gene>
    <name evidence="1" type="ORF">AAIG39_25600</name>
</gene>
<comment type="caution">
    <text evidence="1">The sequence shown here is derived from an EMBL/GenBank/DDBJ whole genome shotgun (WGS) entry which is preliminary data.</text>
</comment>
<dbReference type="EMBL" id="JBCIVJ010000058">
    <property type="protein sequence ID" value="MEN0582338.1"/>
    <property type="molecule type" value="Genomic_DNA"/>
</dbReference>
<reference evidence="1 2" key="1">
    <citation type="submission" date="2024-02" db="EMBL/GenBank/DDBJ databases">
        <title>Whole genome of MDR Enterobacteriaceae from southern Thailand.</title>
        <authorList>
            <person name="Surachat K."/>
        </authorList>
    </citation>
    <scope>NUCLEOTIDE SEQUENCE [LARGE SCALE GENOMIC DNA]</scope>
    <source>
        <strain evidence="1 2">PSU_29</strain>
    </source>
</reference>
<protein>
    <recommendedName>
        <fullName evidence="3">Colicin immunity protein</fullName>
    </recommendedName>
</protein>
<dbReference type="RefSeq" id="WP_343195052.1">
    <property type="nucleotide sequence ID" value="NZ_JBCIVJ010000058.1"/>
</dbReference>
<organism evidence="1 2">
    <name type="scientific">Phytobacter palmae</name>
    <dbReference type="NCBI Taxonomy" id="1855371"/>
    <lineage>
        <taxon>Bacteria</taxon>
        <taxon>Pseudomonadati</taxon>
        <taxon>Pseudomonadota</taxon>
        <taxon>Gammaproteobacteria</taxon>
        <taxon>Enterobacterales</taxon>
        <taxon>Enterobacteriaceae</taxon>
        <taxon>Phytobacter</taxon>
    </lineage>
</organism>
<dbReference type="Proteomes" id="UP001411173">
    <property type="component" value="Unassembled WGS sequence"/>
</dbReference>
<name>A0ABU9VCM0_9ENTR</name>
<evidence type="ECO:0008006" key="3">
    <source>
        <dbReference type="Google" id="ProtNLM"/>
    </source>
</evidence>